<name>A0A3G7TNS6_9PSED</name>
<gene>
    <name evidence="2" type="ORF">C4K04_2475</name>
</gene>
<reference evidence="2 3" key="1">
    <citation type="submission" date="2018-03" db="EMBL/GenBank/DDBJ databases">
        <title>Diversity of phytobeneficial traits revealed by whole-genome analysis of worldwide-isolated phenazine-producing Pseudomonas spp.</title>
        <authorList>
            <person name="Biessy A."/>
            <person name="Novinscak A."/>
            <person name="Blom J."/>
            <person name="Leger G."/>
            <person name="Thomashow L.S."/>
            <person name="Cazorla F.M."/>
            <person name="Josic D."/>
            <person name="Filion M."/>
        </authorList>
    </citation>
    <scope>NUCLEOTIDE SEQUENCE [LARGE SCALE GENOMIC DNA]</scope>
    <source>
        <strain evidence="2 3">B25</strain>
    </source>
</reference>
<evidence type="ECO:0000313" key="2">
    <source>
        <dbReference type="EMBL" id="AZE48148.1"/>
    </source>
</evidence>
<feature type="region of interest" description="Disordered" evidence="1">
    <location>
        <begin position="1"/>
        <end position="31"/>
    </location>
</feature>
<dbReference type="EMBL" id="CP027753">
    <property type="protein sequence ID" value="AZE48148.1"/>
    <property type="molecule type" value="Genomic_DNA"/>
</dbReference>
<dbReference type="Proteomes" id="UP000268048">
    <property type="component" value="Chromosome"/>
</dbReference>
<protein>
    <submittedName>
        <fullName evidence="2">Uncharacterized protein</fullName>
    </submittedName>
</protein>
<sequence length="54" mass="5967">MVTPPIRLENREKTSGRAPQRRAITRSDACPTTARPLIPLLANPSEFFPARAGH</sequence>
<accession>A0A3G7TNS6</accession>
<dbReference type="AlphaFoldDB" id="A0A3G7TNS6"/>
<organism evidence="2 3">
    <name type="scientific">Pseudomonas chlororaphis</name>
    <dbReference type="NCBI Taxonomy" id="587753"/>
    <lineage>
        <taxon>Bacteria</taxon>
        <taxon>Pseudomonadati</taxon>
        <taxon>Pseudomonadota</taxon>
        <taxon>Gammaproteobacteria</taxon>
        <taxon>Pseudomonadales</taxon>
        <taxon>Pseudomonadaceae</taxon>
        <taxon>Pseudomonas</taxon>
    </lineage>
</organism>
<evidence type="ECO:0000256" key="1">
    <source>
        <dbReference type="SAM" id="MobiDB-lite"/>
    </source>
</evidence>
<evidence type="ECO:0000313" key="3">
    <source>
        <dbReference type="Proteomes" id="UP000268048"/>
    </source>
</evidence>
<proteinExistence type="predicted"/>